<dbReference type="Gene3D" id="4.10.60.10">
    <property type="entry name" value="Zinc finger, CCHC-type"/>
    <property type="match status" value="1"/>
</dbReference>
<feature type="domain" description="CCHC-type" evidence="2">
    <location>
        <begin position="356"/>
        <end position="372"/>
    </location>
</feature>
<dbReference type="GeneID" id="140014625"/>
<gene>
    <name evidence="4" type="primary">LOC140014625</name>
</gene>
<protein>
    <recommendedName>
        <fullName evidence="2">CCHC-type domain-containing protein</fullName>
    </recommendedName>
</protein>
<organism evidence="3 4">
    <name type="scientific">Coffea arabica</name>
    <name type="common">Arabian coffee</name>
    <dbReference type="NCBI Taxonomy" id="13443"/>
    <lineage>
        <taxon>Eukaryota</taxon>
        <taxon>Viridiplantae</taxon>
        <taxon>Streptophyta</taxon>
        <taxon>Embryophyta</taxon>
        <taxon>Tracheophyta</taxon>
        <taxon>Spermatophyta</taxon>
        <taxon>Magnoliopsida</taxon>
        <taxon>eudicotyledons</taxon>
        <taxon>Gunneridae</taxon>
        <taxon>Pentapetalae</taxon>
        <taxon>asterids</taxon>
        <taxon>lamiids</taxon>
        <taxon>Gentianales</taxon>
        <taxon>Rubiaceae</taxon>
        <taxon>Ixoroideae</taxon>
        <taxon>Gardenieae complex</taxon>
        <taxon>Bertiereae - Coffeeae clade</taxon>
        <taxon>Coffeeae</taxon>
        <taxon>Coffea</taxon>
    </lineage>
</organism>
<feature type="region of interest" description="Disordered" evidence="1">
    <location>
        <begin position="271"/>
        <end position="335"/>
    </location>
</feature>
<dbReference type="Gene3D" id="3.10.10.10">
    <property type="entry name" value="HIV Type 1 Reverse Transcriptase, subunit A, domain 1"/>
    <property type="match status" value="1"/>
</dbReference>
<dbReference type="InterPro" id="IPR005162">
    <property type="entry name" value="Retrotrans_gag_dom"/>
</dbReference>
<dbReference type="PANTHER" id="PTHR15503">
    <property type="entry name" value="LDOC1 RELATED"/>
    <property type="match status" value="1"/>
</dbReference>
<keyword evidence="3" id="KW-1185">Reference proteome</keyword>
<dbReference type="RefSeq" id="XP_071921801.1">
    <property type="nucleotide sequence ID" value="XM_072065700.1"/>
</dbReference>
<evidence type="ECO:0000313" key="4">
    <source>
        <dbReference type="RefSeq" id="XP_071921801.1"/>
    </source>
</evidence>
<dbReference type="InterPro" id="IPR043502">
    <property type="entry name" value="DNA/RNA_pol_sf"/>
</dbReference>
<sequence length="485" mass="54144">MEGRRSQDQGATRGRGSNRQRGGRQAQEPVQESRGERSGTAEPQPGPRVEGGDQVATAIQQMTNILARLVEQPGQAPVNQPRVPDMGQDRALERFQKFSPPKFLGGPDPEGAERWLETMINIFAALNYAEDRQVQFAAFQFEGPTRVWWNVIRAMWEREATAWTWFNFVREFNEKYLPSIVQEKREDDFIKFRQGTLSVSEYETQFTKLSKFAPELIVTEQRKVRKFVQGFNVEIQETLAATQINTFTEVLEKAQRIEIARAQVRNFHAKQKGALGGSQKPAQSDRNISPPKAGRGAGGGRFTGISRGGTPRGGQGGREQGRGGPQGGQTSTPRVTCGYCGKSNHTEDNCWRKARKCLRCGSTEHQIANCPLIKVGGTRSKVPARVYSLDQQSVLEPTEIVEVNTSGEKVKLEDMPVISEYPDVFSEELGSLPPEREIEFKVDLAPGTTPISKTPYRMAPVELKELKIQLQDLLERGFIHGSESP</sequence>
<dbReference type="SMART" id="SM00343">
    <property type="entry name" value="ZnF_C2HC"/>
    <property type="match status" value="2"/>
</dbReference>
<accession>A0ABM4VQK3</accession>
<dbReference type="InterPro" id="IPR032567">
    <property type="entry name" value="RTL1-rel"/>
</dbReference>
<feature type="region of interest" description="Disordered" evidence="1">
    <location>
        <begin position="1"/>
        <end position="53"/>
    </location>
</feature>
<dbReference type="SUPFAM" id="SSF56672">
    <property type="entry name" value="DNA/RNA polymerases"/>
    <property type="match status" value="1"/>
</dbReference>
<dbReference type="Pfam" id="PF03732">
    <property type="entry name" value="Retrotrans_gag"/>
    <property type="match status" value="1"/>
</dbReference>
<evidence type="ECO:0000313" key="3">
    <source>
        <dbReference type="Proteomes" id="UP001652660"/>
    </source>
</evidence>
<evidence type="ECO:0000256" key="1">
    <source>
        <dbReference type="SAM" id="MobiDB-lite"/>
    </source>
</evidence>
<feature type="domain" description="CCHC-type" evidence="2">
    <location>
        <begin position="336"/>
        <end position="352"/>
    </location>
</feature>
<feature type="compositionally biased region" description="Gly residues" evidence="1">
    <location>
        <begin position="295"/>
        <end position="327"/>
    </location>
</feature>
<dbReference type="Proteomes" id="UP001652660">
    <property type="component" value="Chromosome 9e"/>
</dbReference>
<evidence type="ECO:0000259" key="2">
    <source>
        <dbReference type="SMART" id="SM00343"/>
    </source>
</evidence>
<dbReference type="PANTHER" id="PTHR15503:SF45">
    <property type="entry name" value="RNA-DIRECTED DNA POLYMERASE HOMOLOG"/>
    <property type="match status" value="1"/>
</dbReference>
<proteinExistence type="predicted"/>
<dbReference type="InterPro" id="IPR001878">
    <property type="entry name" value="Znf_CCHC"/>
</dbReference>
<dbReference type="SUPFAM" id="SSF57756">
    <property type="entry name" value="Retrovirus zinc finger-like domains"/>
    <property type="match status" value="1"/>
</dbReference>
<name>A0ABM4VQK3_COFAR</name>
<reference evidence="4" key="1">
    <citation type="submission" date="2025-08" db="UniProtKB">
        <authorList>
            <consortium name="RefSeq"/>
        </authorList>
    </citation>
    <scope>IDENTIFICATION</scope>
    <source>
        <tissue evidence="4">Leaves</tissue>
    </source>
</reference>
<dbReference type="InterPro" id="IPR036875">
    <property type="entry name" value="Znf_CCHC_sf"/>
</dbReference>